<reference evidence="2" key="1">
    <citation type="submission" date="2022-11" db="UniProtKB">
        <authorList>
            <consortium name="WormBaseParasite"/>
        </authorList>
    </citation>
    <scope>IDENTIFICATION</scope>
</reference>
<organism evidence="1 2">
    <name type="scientific">Meloidogyne incognita</name>
    <name type="common">Southern root-knot nematode worm</name>
    <name type="synonym">Oxyuris incognita</name>
    <dbReference type="NCBI Taxonomy" id="6306"/>
    <lineage>
        <taxon>Eukaryota</taxon>
        <taxon>Metazoa</taxon>
        <taxon>Ecdysozoa</taxon>
        <taxon>Nematoda</taxon>
        <taxon>Chromadorea</taxon>
        <taxon>Rhabditida</taxon>
        <taxon>Tylenchina</taxon>
        <taxon>Tylenchomorpha</taxon>
        <taxon>Tylenchoidea</taxon>
        <taxon>Meloidogynidae</taxon>
        <taxon>Meloidogyninae</taxon>
        <taxon>Meloidogyne</taxon>
        <taxon>Meloidogyne incognita group</taxon>
    </lineage>
</organism>
<evidence type="ECO:0000313" key="2">
    <source>
        <dbReference type="WBParaSite" id="Minc3s00753g16894"/>
    </source>
</evidence>
<name>A0A914LQA3_MELIC</name>
<sequence>MWPLNFGVDDGLFQLLLLRLAANHRKAVKYTVLSNTINPFSFWRRTSSNKIAFFSFSAGIFFRAHYKILG</sequence>
<dbReference type="WBParaSite" id="Minc3s00753g16894">
    <property type="protein sequence ID" value="Minc3s00753g16894"/>
    <property type="gene ID" value="Minc3s00753g16894"/>
</dbReference>
<protein>
    <submittedName>
        <fullName evidence="2">Uncharacterized protein</fullName>
    </submittedName>
</protein>
<dbReference type="Proteomes" id="UP000887563">
    <property type="component" value="Unplaced"/>
</dbReference>
<proteinExistence type="predicted"/>
<keyword evidence="1" id="KW-1185">Reference proteome</keyword>
<accession>A0A914LQA3</accession>
<evidence type="ECO:0000313" key="1">
    <source>
        <dbReference type="Proteomes" id="UP000887563"/>
    </source>
</evidence>
<dbReference type="AlphaFoldDB" id="A0A914LQA3"/>